<dbReference type="Proteomes" id="UP000535937">
    <property type="component" value="Unassembled WGS sequence"/>
</dbReference>
<dbReference type="RefSeq" id="WP_246395122.1">
    <property type="nucleotide sequence ID" value="NZ_JACHWZ010000021.1"/>
</dbReference>
<dbReference type="InterPro" id="IPR025148">
    <property type="entry name" value="AtzG-like"/>
</dbReference>
<name>A0A7W4ZBY2_9GAMM</name>
<keyword evidence="2" id="KW-1185">Reference proteome</keyword>
<proteinExistence type="predicted"/>
<organism evidence="1 2">
    <name type="scientific">Microbulbifer rhizosphaerae</name>
    <dbReference type="NCBI Taxonomy" id="1562603"/>
    <lineage>
        <taxon>Bacteria</taxon>
        <taxon>Pseudomonadati</taxon>
        <taxon>Pseudomonadota</taxon>
        <taxon>Gammaproteobacteria</taxon>
        <taxon>Cellvibrionales</taxon>
        <taxon>Microbulbiferaceae</taxon>
        <taxon>Microbulbifer</taxon>
    </lineage>
</organism>
<protein>
    <recommendedName>
        <fullName evidence="3">DUF4089 domain-containing protein</fullName>
    </recommendedName>
</protein>
<accession>A0A7W4ZBY2</accession>
<evidence type="ECO:0000313" key="1">
    <source>
        <dbReference type="EMBL" id="MBB3062894.1"/>
    </source>
</evidence>
<reference evidence="1 2" key="1">
    <citation type="submission" date="2020-08" db="EMBL/GenBank/DDBJ databases">
        <title>Genomic Encyclopedia of Type Strains, Phase III (KMG-III): the genomes of soil and plant-associated and newly described type strains.</title>
        <authorList>
            <person name="Whitman W."/>
        </authorList>
    </citation>
    <scope>NUCLEOTIDE SEQUENCE [LARGE SCALE GENOMIC DNA]</scope>
    <source>
        <strain evidence="1 2">CECT 8799</strain>
    </source>
</reference>
<dbReference type="AlphaFoldDB" id="A0A7W4ZBY2"/>
<dbReference type="Pfam" id="PF13318">
    <property type="entry name" value="AtzG-like"/>
    <property type="match status" value="1"/>
</dbReference>
<sequence length="67" mass="7294">MASESQFDADTYLEVMQTVAGIPVRDEWKEGVAQHLSTAEKMAGIVEAAQIDPDTIDLANVFQVKSP</sequence>
<gene>
    <name evidence="1" type="ORF">FHS09_003744</name>
</gene>
<comment type="caution">
    <text evidence="1">The sequence shown here is derived from an EMBL/GenBank/DDBJ whole genome shotgun (WGS) entry which is preliminary data.</text>
</comment>
<dbReference type="EMBL" id="JACHWZ010000021">
    <property type="protein sequence ID" value="MBB3062894.1"/>
    <property type="molecule type" value="Genomic_DNA"/>
</dbReference>
<evidence type="ECO:0000313" key="2">
    <source>
        <dbReference type="Proteomes" id="UP000535937"/>
    </source>
</evidence>
<evidence type="ECO:0008006" key="3">
    <source>
        <dbReference type="Google" id="ProtNLM"/>
    </source>
</evidence>